<organism evidence="6 8">
    <name type="scientific">Blautia obeum</name>
    <dbReference type="NCBI Taxonomy" id="40520"/>
    <lineage>
        <taxon>Bacteria</taxon>
        <taxon>Bacillati</taxon>
        <taxon>Bacillota</taxon>
        <taxon>Clostridia</taxon>
        <taxon>Lachnospirales</taxon>
        <taxon>Lachnospiraceae</taxon>
        <taxon>Blautia</taxon>
    </lineage>
</organism>
<feature type="coiled-coil region" evidence="1">
    <location>
        <begin position="34"/>
        <end position="129"/>
    </location>
</feature>
<comment type="caution">
    <text evidence="6">The sequence shown here is derived from an EMBL/GenBank/DDBJ whole genome shotgun (WGS) entry which is preliminary data.</text>
</comment>
<feature type="region of interest" description="Disordered" evidence="2">
    <location>
        <begin position="145"/>
        <end position="191"/>
    </location>
</feature>
<name>A0A414K3Z9_9FIRM</name>
<dbReference type="Proteomes" id="UP000265808">
    <property type="component" value="Unassembled WGS sequence"/>
</dbReference>
<reference evidence="7 8" key="1">
    <citation type="submission" date="2018-08" db="EMBL/GenBank/DDBJ databases">
        <title>A genome reference for cultivated species of the human gut microbiota.</title>
        <authorList>
            <person name="Zou Y."/>
            <person name="Xue W."/>
            <person name="Luo G."/>
        </authorList>
    </citation>
    <scope>NUCLEOTIDE SEQUENCE [LARGE SCALE GENOMIC DNA]</scope>
    <source>
        <strain evidence="4 9">AF25-21</strain>
        <strain evidence="6 8">AM27-32LB</strain>
        <strain evidence="5 7">AM37-4AC</strain>
    </source>
</reference>
<dbReference type="Proteomes" id="UP000285839">
    <property type="component" value="Unassembled WGS sequence"/>
</dbReference>
<dbReference type="InterPro" id="IPR004291">
    <property type="entry name" value="Transposase_IS66_central"/>
</dbReference>
<dbReference type="RefSeq" id="WP_117640293.1">
    <property type="nucleotide sequence ID" value="NZ_JAJCIU010000100.1"/>
</dbReference>
<dbReference type="Proteomes" id="UP000283928">
    <property type="component" value="Unassembled WGS sequence"/>
</dbReference>
<dbReference type="Pfam" id="PF03050">
    <property type="entry name" value="DDE_Tnp_IS66"/>
    <property type="match status" value="1"/>
</dbReference>
<evidence type="ECO:0000313" key="6">
    <source>
        <dbReference type="EMBL" id="RHE67397.1"/>
    </source>
</evidence>
<evidence type="ECO:0000313" key="8">
    <source>
        <dbReference type="Proteomes" id="UP000283928"/>
    </source>
</evidence>
<proteinExistence type="predicted"/>
<evidence type="ECO:0000313" key="9">
    <source>
        <dbReference type="Proteomes" id="UP000285839"/>
    </source>
</evidence>
<evidence type="ECO:0000313" key="7">
    <source>
        <dbReference type="Proteomes" id="UP000265808"/>
    </source>
</evidence>
<evidence type="ECO:0000256" key="1">
    <source>
        <dbReference type="SAM" id="Coils"/>
    </source>
</evidence>
<dbReference type="EMBL" id="QSHL01000020">
    <property type="protein sequence ID" value="RHC02456.1"/>
    <property type="molecule type" value="Genomic_DNA"/>
</dbReference>
<gene>
    <name evidence="6" type="ORF">DW723_18520</name>
    <name evidence="5" type="ORF">DW859_16305</name>
    <name evidence="4" type="ORF">DWY46_19600</name>
</gene>
<sequence length="557" mass="65127">MPDTYDYITLLCRLKAAQTRIKELESGERYIHLQELHQKEYMAYERKLRRLTQDLAAAHRETIRVRNYWFQVLEDMQRELEQAKRKAEQELKKMEKRALDAEKQRDDALDKAKEIRLQYYETAAELEEERGKNLKLRAQINRDYENSAIPSSKSIKRKKIANSREKTGRKPGGQPGHPGHRRKKQEPTQPVILLPAPEKVLEDSDFKKTGRTIIKQMMGIQVLLNVVEYHADIYYNTKTGERVHAAFPDGVVDEVNYDGSIRAFLFLLNNDCCVSIDKSRKFLSDLTGGKLNISKGMISKLSREFALKTVPERRATYADMLLSPVMHTDCTNAKENGKSCHVYVCAVPDGKVLYFAREKKGHEGIKGTVTEDYQGILVHDHDVTFYNYGADHQECLAHVLRYLKDSIENEPDRIWNKEMRSLLQEMIHFRNGIQLPHKPDPKTISGFEKRYQAVLETARREYGDIPANDYYRDGYNLFLRMEKYMRNHLLFLHDLRVPATNNEAERLLRNYKRKQAQAVTFRSFESIDYLCQCMSMLVLMRREEPANIFDRVSRIFG</sequence>
<dbReference type="AlphaFoldDB" id="A0A414K3Z9"/>
<evidence type="ECO:0000259" key="3">
    <source>
        <dbReference type="Pfam" id="PF03050"/>
    </source>
</evidence>
<keyword evidence="1" id="KW-0175">Coiled coil</keyword>
<dbReference type="InterPro" id="IPR052344">
    <property type="entry name" value="Transposase-related"/>
</dbReference>
<evidence type="ECO:0000313" key="4">
    <source>
        <dbReference type="EMBL" id="RGR43661.1"/>
    </source>
</evidence>
<evidence type="ECO:0000313" key="5">
    <source>
        <dbReference type="EMBL" id="RHC02456.1"/>
    </source>
</evidence>
<accession>A0A414K3Z9</accession>
<dbReference type="EMBL" id="QRUH01000046">
    <property type="protein sequence ID" value="RGR43661.1"/>
    <property type="molecule type" value="Genomic_DNA"/>
</dbReference>
<dbReference type="PANTHER" id="PTHR33678:SF2">
    <property type="match status" value="1"/>
</dbReference>
<dbReference type="EMBL" id="QSKO01000085">
    <property type="protein sequence ID" value="RHE67397.1"/>
    <property type="molecule type" value="Genomic_DNA"/>
</dbReference>
<feature type="domain" description="Transposase IS66 central" evidence="3">
    <location>
        <begin position="291"/>
        <end position="523"/>
    </location>
</feature>
<evidence type="ECO:0000256" key="2">
    <source>
        <dbReference type="SAM" id="MobiDB-lite"/>
    </source>
</evidence>
<protein>
    <submittedName>
        <fullName evidence="6">Transposase</fullName>
    </submittedName>
</protein>
<dbReference type="PANTHER" id="PTHR33678">
    <property type="entry name" value="BLL1576 PROTEIN"/>
    <property type="match status" value="1"/>
</dbReference>